<protein>
    <submittedName>
        <fullName evidence="1">Uncharacterized protein</fullName>
    </submittedName>
</protein>
<accession>A0A444Z760</accession>
<dbReference type="Proteomes" id="UP000289738">
    <property type="component" value="Chromosome B05"/>
</dbReference>
<proteinExistence type="predicted"/>
<evidence type="ECO:0000313" key="2">
    <source>
        <dbReference type="Proteomes" id="UP000289738"/>
    </source>
</evidence>
<sequence length="49" mass="5421">MKISLLHNASRLPLSPASFPKPFPSLVSLRFLALSFLHQRKIDFATGLG</sequence>
<dbReference type="AlphaFoldDB" id="A0A444Z760"/>
<name>A0A444Z760_ARAHY</name>
<gene>
    <name evidence="1" type="ORF">Ahy_B05g078448</name>
</gene>
<keyword evidence="2" id="KW-1185">Reference proteome</keyword>
<organism evidence="1 2">
    <name type="scientific">Arachis hypogaea</name>
    <name type="common">Peanut</name>
    <dbReference type="NCBI Taxonomy" id="3818"/>
    <lineage>
        <taxon>Eukaryota</taxon>
        <taxon>Viridiplantae</taxon>
        <taxon>Streptophyta</taxon>
        <taxon>Embryophyta</taxon>
        <taxon>Tracheophyta</taxon>
        <taxon>Spermatophyta</taxon>
        <taxon>Magnoliopsida</taxon>
        <taxon>eudicotyledons</taxon>
        <taxon>Gunneridae</taxon>
        <taxon>Pentapetalae</taxon>
        <taxon>rosids</taxon>
        <taxon>fabids</taxon>
        <taxon>Fabales</taxon>
        <taxon>Fabaceae</taxon>
        <taxon>Papilionoideae</taxon>
        <taxon>50 kb inversion clade</taxon>
        <taxon>dalbergioids sensu lato</taxon>
        <taxon>Dalbergieae</taxon>
        <taxon>Pterocarpus clade</taxon>
        <taxon>Arachis</taxon>
    </lineage>
</organism>
<dbReference type="EMBL" id="SDMP01000015">
    <property type="protein sequence ID" value="RYR09999.1"/>
    <property type="molecule type" value="Genomic_DNA"/>
</dbReference>
<evidence type="ECO:0000313" key="1">
    <source>
        <dbReference type="EMBL" id="RYR09999.1"/>
    </source>
</evidence>
<reference evidence="1 2" key="1">
    <citation type="submission" date="2019-01" db="EMBL/GenBank/DDBJ databases">
        <title>Sequencing of cultivated peanut Arachis hypogaea provides insights into genome evolution and oil improvement.</title>
        <authorList>
            <person name="Chen X."/>
        </authorList>
    </citation>
    <scope>NUCLEOTIDE SEQUENCE [LARGE SCALE GENOMIC DNA]</scope>
    <source>
        <strain evidence="2">cv. Fuhuasheng</strain>
        <tissue evidence="1">Leaves</tissue>
    </source>
</reference>
<comment type="caution">
    <text evidence="1">The sequence shown here is derived from an EMBL/GenBank/DDBJ whole genome shotgun (WGS) entry which is preliminary data.</text>
</comment>